<dbReference type="Proteomes" id="UP001161405">
    <property type="component" value="Unassembled WGS sequence"/>
</dbReference>
<dbReference type="CDD" id="cd03424">
    <property type="entry name" value="NUDIX_ADPRase_Nudt5_UGPPase_Nudt14"/>
    <property type="match status" value="1"/>
</dbReference>
<dbReference type="SUPFAM" id="SSF55811">
    <property type="entry name" value="Nudix"/>
    <property type="match status" value="1"/>
</dbReference>
<dbReference type="GO" id="GO:0016787">
    <property type="term" value="F:hydrolase activity"/>
    <property type="evidence" value="ECO:0007669"/>
    <property type="project" value="UniProtKB-KW"/>
</dbReference>
<reference evidence="2" key="1">
    <citation type="journal article" date="2014" name="Int. J. Syst. Evol. Microbiol.">
        <title>Complete genome of a new Firmicutes species belonging to the dominant human colonic microbiota ('Ruminococcus bicirculans') reveals two chromosomes and a selective capacity to utilize plant glucans.</title>
        <authorList>
            <consortium name="NISC Comparative Sequencing Program"/>
            <person name="Wegmann U."/>
            <person name="Louis P."/>
            <person name="Goesmann A."/>
            <person name="Henrissat B."/>
            <person name="Duncan S.H."/>
            <person name="Flint H.J."/>
        </authorList>
    </citation>
    <scope>NUCLEOTIDE SEQUENCE</scope>
    <source>
        <strain evidence="2">NBRC 107169</strain>
    </source>
</reference>
<keyword evidence="3" id="KW-1185">Reference proteome</keyword>
<dbReference type="InterPro" id="IPR000086">
    <property type="entry name" value="NUDIX_hydrolase_dom"/>
</dbReference>
<feature type="domain" description="Nudix hydrolase" evidence="1">
    <location>
        <begin position="46"/>
        <end position="189"/>
    </location>
</feature>
<organism evidence="2 3">
    <name type="scientific">Maritalea porphyrae</name>
    <dbReference type="NCBI Taxonomy" id="880732"/>
    <lineage>
        <taxon>Bacteria</taxon>
        <taxon>Pseudomonadati</taxon>
        <taxon>Pseudomonadota</taxon>
        <taxon>Alphaproteobacteria</taxon>
        <taxon>Hyphomicrobiales</taxon>
        <taxon>Devosiaceae</taxon>
        <taxon>Maritalea</taxon>
    </lineage>
</organism>
<dbReference type="InterPro" id="IPR015797">
    <property type="entry name" value="NUDIX_hydrolase-like_dom_sf"/>
</dbReference>
<proteinExistence type="predicted"/>
<dbReference type="Gene3D" id="3.90.79.10">
    <property type="entry name" value="Nucleoside Triphosphate Pyrophosphohydrolase"/>
    <property type="match status" value="1"/>
</dbReference>
<evidence type="ECO:0000313" key="2">
    <source>
        <dbReference type="EMBL" id="GLQ18030.1"/>
    </source>
</evidence>
<evidence type="ECO:0000259" key="1">
    <source>
        <dbReference type="PROSITE" id="PS51462"/>
    </source>
</evidence>
<dbReference type="RefSeq" id="WP_284364604.1">
    <property type="nucleotide sequence ID" value="NZ_BSNI01000002.1"/>
</dbReference>
<comment type="caution">
    <text evidence="2">The sequence shown here is derived from an EMBL/GenBank/DDBJ whole genome shotgun (WGS) entry which is preliminary data.</text>
</comment>
<keyword evidence="2" id="KW-0378">Hydrolase</keyword>
<dbReference type="Pfam" id="PF00293">
    <property type="entry name" value="NUDIX"/>
    <property type="match status" value="1"/>
</dbReference>
<protein>
    <submittedName>
        <fullName evidence="2">NUDIX hydrolase</fullName>
    </submittedName>
</protein>
<evidence type="ECO:0000313" key="3">
    <source>
        <dbReference type="Proteomes" id="UP001161405"/>
    </source>
</evidence>
<dbReference type="EMBL" id="BSNI01000002">
    <property type="protein sequence ID" value="GLQ18030.1"/>
    <property type="molecule type" value="Genomic_DNA"/>
</dbReference>
<name>A0ABQ5URX3_9HYPH</name>
<dbReference type="PROSITE" id="PS51462">
    <property type="entry name" value="NUDIX"/>
    <property type="match status" value="1"/>
</dbReference>
<sequence>MLDQNNRPQKWEVLDSQTRVKDRFIDVRTDKCRAANGDILDYHVFSYSDWVNVIPFDATTHELVLVDEYRHGIGEPVLGLAGGAVDKEEGLSAEQAARAAAIRELKEETGHSVDAAQLVLKSMTNPATHNNWVYSFIAFDAIDEGETAFDPGDGEFCITVKRDFVEVMQAISTGALHLQAMHVAALWSAASFILKADDLPTTYEPLHTRVRAFLLG</sequence>
<gene>
    <name evidence="2" type="ORF">GCM10007879_22790</name>
</gene>
<accession>A0ABQ5URX3</accession>
<reference evidence="2" key="2">
    <citation type="submission" date="2023-01" db="EMBL/GenBank/DDBJ databases">
        <title>Draft genome sequence of Maritalea porphyrae strain NBRC 107169.</title>
        <authorList>
            <person name="Sun Q."/>
            <person name="Mori K."/>
        </authorList>
    </citation>
    <scope>NUCLEOTIDE SEQUENCE</scope>
    <source>
        <strain evidence="2">NBRC 107169</strain>
    </source>
</reference>